<dbReference type="SMART" id="SM00316">
    <property type="entry name" value="S1"/>
    <property type="match status" value="1"/>
</dbReference>
<dbReference type="Pfam" id="PF00575">
    <property type="entry name" value="S1"/>
    <property type="match status" value="1"/>
</dbReference>
<dbReference type="PROSITE" id="PS50126">
    <property type="entry name" value="S1"/>
    <property type="match status" value="1"/>
</dbReference>
<evidence type="ECO:0000313" key="11">
    <source>
        <dbReference type="Proteomes" id="UP000176544"/>
    </source>
</evidence>
<gene>
    <name evidence="7" type="primary">nusA</name>
    <name evidence="10" type="ORF">A3I33_00120</name>
</gene>
<dbReference type="CDD" id="cd02134">
    <property type="entry name" value="KH-II_NusA_rpt1"/>
    <property type="match status" value="1"/>
</dbReference>
<dbReference type="InterPro" id="IPR010213">
    <property type="entry name" value="TF_NusA"/>
</dbReference>
<dbReference type="PANTHER" id="PTHR22648">
    <property type="entry name" value="TRANSCRIPTION TERMINATION FACTOR NUSA"/>
    <property type="match status" value="1"/>
</dbReference>
<comment type="subcellular location">
    <subcellularLocation>
        <location evidence="7">Cytoplasm</location>
    </subcellularLocation>
</comment>
<dbReference type="FunFam" id="3.30.300.20:FF:000005">
    <property type="entry name" value="Transcription termination/antitermination protein NusA"/>
    <property type="match status" value="1"/>
</dbReference>
<dbReference type="InterPro" id="IPR012340">
    <property type="entry name" value="NA-bd_OB-fold"/>
</dbReference>
<dbReference type="GO" id="GO:0031564">
    <property type="term" value="P:transcription antitermination"/>
    <property type="evidence" value="ECO:0007669"/>
    <property type="project" value="UniProtKB-UniRule"/>
</dbReference>
<keyword evidence="3 7" id="KW-0889">Transcription antitermination</keyword>
<evidence type="ECO:0000313" key="10">
    <source>
        <dbReference type="EMBL" id="OGY61222.1"/>
    </source>
</evidence>
<feature type="domain" description="S1 motif" evidence="9">
    <location>
        <begin position="165"/>
        <end position="229"/>
    </location>
</feature>
<dbReference type="SUPFAM" id="SSF54814">
    <property type="entry name" value="Prokaryotic type KH domain (KH-domain type II)"/>
    <property type="match status" value="2"/>
</dbReference>
<comment type="subunit">
    <text evidence="7">Monomer. Binds directly to the core enzyme of the DNA-dependent RNA polymerase and to nascent RNA.</text>
</comment>
<keyword evidence="2 7" id="KW-0963">Cytoplasm</keyword>
<dbReference type="InterPro" id="IPR030842">
    <property type="entry name" value="TF_NusA_bacterial"/>
</dbReference>
<reference evidence="10 11" key="1">
    <citation type="journal article" date="2016" name="Nat. Commun.">
        <title>Thousands of microbial genomes shed light on interconnected biogeochemical processes in an aquifer system.</title>
        <authorList>
            <person name="Anantharaman K."/>
            <person name="Brown C.T."/>
            <person name="Hug L.A."/>
            <person name="Sharon I."/>
            <person name="Castelle C.J."/>
            <person name="Probst A.J."/>
            <person name="Thomas B.C."/>
            <person name="Singh A."/>
            <person name="Wilkins M.J."/>
            <person name="Karaoz U."/>
            <person name="Brodie E.L."/>
            <person name="Williams K.H."/>
            <person name="Hubbard S.S."/>
            <person name="Banfield J.F."/>
        </authorList>
    </citation>
    <scope>NUCLEOTIDE SEQUENCE [LARGE SCALE GENOMIC DNA]</scope>
</reference>
<dbReference type="GO" id="GO:0005829">
    <property type="term" value="C:cytosol"/>
    <property type="evidence" value="ECO:0007669"/>
    <property type="project" value="TreeGrafter"/>
</dbReference>
<evidence type="ECO:0000259" key="9">
    <source>
        <dbReference type="PROSITE" id="PS50126"/>
    </source>
</evidence>
<dbReference type="GO" id="GO:0006353">
    <property type="term" value="P:DNA-templated transcription termination"/>
    <property type="evidence" value="ECO:0007669"/>
    <property type="project" value="UniProtKB-UniRule"/>
</dbReference>
<dbReference type="Gene3D" id="3.30.300.20">
    <property type="match status" value="2"/>
</dbReference>
<dbReference type="InterPro" id="IPR013735">
    <property type="entry name" value="TF_NusA_N"/>
</dbReference>
<dbReference type="GO" id="GO:0003700">
    <property type="term" value="F:DNA-binding transcription factor activity"/>
    <property type="evidence" value="ECO:0007669"/>
    <property type="project" value="InterPro"/>
</dbReference>
<evidence type="ECO:0000256" key="5">
    <source>
        <dbReference type="ARBA" id="ARBA00023015"/>
    </source>
</evidence>
<dbReference type="PANTHER" id="PTHR22648:SF0">
    <property type="entry name" value="TRANSCRIPTION TERMINATION_ANTITERMINATION PROTEIN NUSA"/>
    <property type="match status" value="1"/>
</dbReference>
<dbReference type="Pfam" id="PF08529">
    <property type="entry name" value="NusA_N"/>
    <property type="match status" value="1"/>
</dbReference>
<organism evidence="10 11">
    <name type="scientific">Candidatus Colwellbacteria bacterium RIFCSPLOWO2_02_FULL_45_11</name>
    <dbReference type="NCBI Taxonomy" id="1797692"/>
    <lineage>
        <taxon>Bacteria</taxon>
        <taxon>Candidatus Colwelliibacteriota</taxon>
    </lineage>
</organism>
<dbReference type="FunFam" id="3.30.300.20:FF:000002">
    <property type="entry name" value="Transcription termination/antitermination protein NusA"/>
    <property type="match status" value="1"/>
</dbReference>
<keyword evidence="1 7" id="KW-0806">Transcription termination</keyword>
<dbReference type="SUPFAM" id="SSF69705">
    <property type="entry name" value="Transcription factor NusA, N-terminal domain"/>
    <property type="match status" value="1"/>
</dbReference>
<proteinExistence type="inferred from homology"/>
<keyword evidence="5 7" id="KW-0805">Transcription regulation</keyword>
<dbReference type="HAMAP" id="MF_00945_B">
    <property type="entry name" value="NusA_B"/>
    <property type="match status" value="1"/>
</dbReference>
<evidence type="ECO:0000256" key="3">
    <source>
        <dbReference type="ARBA" id="ARBA00022814"/>
    </source>
</evidence>
<protein>
    <recommendedName>
        <fullName evidence="7">Transcription termination/antitermination protein NusA</fullName>
    </recommendedName>
</protein>
<keyword evidence="6 7" id="KW-0804">Transcription</keyword>
<accession>A0A1G1Z9A2</accession>
<evidence type="ECO:0000256" key="1">
    <source>
        <dbReference type="ARBA" id="ARBA00022472"/>
    </source>
</evidence>
<dbReference type="AlphaFoldDB" id="A0A1G1Z9A2"/>
<dbReference type="PROSITE" id="PS50084">
    <property type="entry name" value="KH_TYPE_1"/>
    <property type="match status" value="1"/>
</dbReference>
<name>A0A1G1Z9A2_9BACT</name>
<dbReference type="InterPro" id="IPR003029">
    <property type="entry name" value="S1_domain"/>
</dbReference>
<dbReference type="Gene3D" id="3.30.1480.10">
    <property type="entry name" value="NusA, N-terminal domain"/>
    <property type="match status" value="1"/>
</dbReference>
<dbReference type="InterPro" id="IPR058582">
    <property type="entry name" value="KH_NusA_2nd"/>
</dbReference>
<dbReference type="NCBIfam" id="TIGR01953">
    <property type="entry name" value="NusA"/>
    <property type="match status" value="1"/>
</dbReference>
<sequence>MDLKALIQTVDQIAEEKSIGADKVIEAIEGALASAYKREYDKRDFNIKATLNRENGDVQFVQVKEVVDKGGVRMVEDGEVEEEEEASEGAEEKLPRYNGDRHIFLEDALKEKKDAKVGDELEFPIDEKGIDFGRIAAQTAKQVVLQKLREAERDSIVGEFKDKEGGIVSGVVQRFERGNVFIDLGRTTGVMFSNESIPGEHYRAGERLRFYVLGVQAESRTPGIILSRAHPNFVSKLFELEIPEIADGAVEIKAIAREPGSRTKVAVASNVEGVDPVGSCVGQRGTRIMAITNELGQEKLDVIEWAEDSEEFISQALNPAKVRVVEIIGNREARVLVAEDQLSLAIGKGGQNVRLAAKLTGWKIDVRSQTRPDETLDGGVAEVVAGKEPVGDEIVEGSGAKEVEEEEKPIYHNPVKDEDE</sequence>
<dbReference type="InterPro" id="IPR009019">
    <property type="entry name" value="KH_sf_prok-type"/>
</dbReference>
<comment type="function">
    <text evidence="7">Participates in both transcription termination and antitermination.</text>
</comment>
<dbReference type="GO" id="GO:0003723">
    <property type="term" value="F:RNA binding"/>
    <property type="evidence" value="ECO:0007669"/>
    <property type="project" value="UniProtKB-UniRule"/>
</dbReference>
<dbReference type="STRING" id="1797692.A3I33_00120"/>
<dbReference type="EMBL" id="MHJA01000009">
    <property type="protein sequence ID" value="OGY61222.1"/>
    <property type="molecule type" value="Genomic_DNA"/>
</dbReference>
<evidence type="ECO:0000256" key="7">
    <source>
        <dbReference type="HAMAP-Rule" id="MF_00945"/>
    </source>
</evidence>
<dbReference type="Proteomes" id="UP000176544">
    <property type="component" value="Unassembled WGS sequence"/>
</dbReference>
<keyword evidence="4 7" id="KW-0694">RNA-binding</keyword>
<dbReference type="Gene3D" id="2.40.50.140">
    <property type="entry name" value="Nucleic acid-binding proteins"/>
    <property type="match status" value="1"/>
</dbReference>
<feature type="region of interest" description="Disordered" evidence="8">
    <location>
        <begin position="387"/>
        <end position="420"/>
    </location>
</feature>
<dbReference type="SMART" id="SM00322">
    <property type="entry name" value="KH"/>
    <property type="match status" value="1"/>
</dbReference>
<dbReference type="Pfam" id="PF13184">
    <property type="entry name" value="KH_NusA_1st"/>
    <property type="match status" value="1"/>
</dbReference>
<dbReference type="InterPro" id="IPR036555">
    <property type="entry name" value="NusA_N_sf"/>
</dbReference>
<evidence type="ECO:0000256" key="6">
    <source>
        <dbReference type="ARBA" id="ARBA00023163"/>
    </source>
</evidence>
<dbReference type="InterPro" id="IPR004087">
    <property type="entry name" value="KH_dom"/>
</dbReference>
<dbReference type="CDD" id="cd22529">
    <property type="entry name" value="KH-II_NusA_rpt2"/>
    <property type="match status" value="1"/>
</dbReference>
<dbReference type="CDD" id="cd04455">
    <property type="entry name" value="S1_NusA"/>
    <property type="match status" value="1"/>
</dbReference>
<evidence type="ECO:0000256" key="8">
    <source>
        <dbReference type="SAM" id="MobiDB-lite"/>
    </source>
</evidence>
<dbReference type="InterPro" id="IPR015946">
    <property type="entry name" value="KH_dom-like_a/b"/>
</dbReference>
<dbReference type="Pfam" id="PF26594">
    <property type="entry name" value="KH_NusA_2nd"/>
    <property type="match status" value="1"/>
</dbReference>
<dbReference type="SUPFAM" id="SSF50249">
    <property type="entry name" value="Nucleic acid-binding proteins"/>
    <property type="match status" value="1"/>
</dbReference>
<evidence type="ECO:0000256" key="2">
    <source>
        <dbReference type="ARBA" id="ARBA00022490"/>
    </source>
</evidence>
<feature type="compositionally biased region" description="Basic and acidic residues" evidence="8">
    <location>
        <begin position="408"/>
        <end position="420"/>
    </location>
</feature>
<dbReference type="InterPro" id="IPR025249">
    <property type="entry name" value="TF_NusA_KH_1st"/>
</dbReference>
<comment type="caution">
    <text evidence="10">The sequence shown here is derived from an EMBL/GenBank/DDBJ whole genome shotgun (WGS) entry which is preliminary data.</text>
</comment>
<evidence type="ECO:0000256" key="4">
    <source>
        <dbReference type="ARBA" id="ARBA00022884"/>
    </source>
</evidence>
<comment type="similarity">
    <text evidence="7">Belongs to the NusA family.</text>
</comment>